<protein>
    <recommendedName>
        <fullName evidence="6">Cytosol aminopeptidase domain-containing protein</fullName>
    </recommendedName>
</protein>
<evidence type="ECO:0000313" key="7">
    <source>
        <dbReference type="EnsemblMetazoa" id="CapteP172212"/>
    </source>
</evidence>
<evidence type="ECO:0000313" key="8">
    <source>
        <dbReference type="Proteomes" id="UP000014760"/>
    </source>
</evidence>
<accession>X1ZCN5</accession>
<dbReference type="InterPro" id="IPR011356">
    <property type="entry name" value="Leucine_aapep/pepB"/>
</dbReference>
<name>X1ZCN5_CAPTE</name>
<feature type="signal peptide" evidence="5">
    <location>
        <begin position="1"/>
        <end position="16"/>
    </location>
</feature>
<dbReference type="CDD" id="cd00433">
    <property type="entry name" value="Peptidase_M17"/>
    <property type="match status" value="1"/>
</dbReference>
<dbReference type="HOGENOM" id="CLU_013734_0_1_1"/>
<keyword evidence="5" id="KW-0732">Signal</keyword>
<keyword evidence="3" id="KW-0645">Protease</keyword>
<dbReference type="PROSITE" id="PS00631">
    <property type="entry name" value="CYTOSOL_AP"/>
    <property type="match status" value="1"/>
</dbReference>
<evidence type="ECO:0000256" key="2">
    <source>
        <dbReference type="ARBA" id="ARBA00022438"/>
    </source>
</evidence>
<reference evidence="8" key="1">
    <citation type="submission" date="2012-12" db="EMBL/GenBank/DDBJ databases">
        <authorList>
            <person name="Hellsten U."/>
            <person name="Grimwood J."/>
            <person name="Chapman J.A."/>
            <person name="Shapiro H."/>
            <person name="Aerts A."/>
            <person name="Otillar R.P."/>
            <person name="Terry A.Y."/>
            <person name="Boore J.L."/>
            <person name="Simakov O."/>
            <person name="Marletaz F."/>
            <person name="Cho S.-J."/>
            <person name="Edsinger-Gonzales E."/>
            <person name="Havlak P."/>
            <person name="Kuo D.-H."/>
            <person name="Larsson T."/>
            <person name="Lv J."/>
            <person name="Arendt D."/>
            <person name="Savage R."/>
            <person name="Osoegawa K."/>
            <person name="de Jong P."/>
            <person name="Lindberg D.R."/>
            <person name="Seaver E.C."/>
            <person name="Weisblat D.A."/>
            <person name="Putnam N.H."/>
            <person name="Grigoriev I.V."/>
            <person name="Rokhsar D.S."/>
        </authorList>
    </citation>
    <scope>NUCLEOTIDE SEQUENCE</scope>
    <source>
        <strain evidence="8">I ESC-2004</strain>
    </source>
</reference>
<dbReference type="EnsemblMetazoa" id="CapteT172212">
    <property type="protein sequence ID" value="CapteP172212"/>
    <property type="gene ID" value="CapteG172212"/>
</dbReference>
<proteinExistence type="inferred from homology"/>
<dbReference type="EMBL" id="AMQN01000474">
    <property type="status" value="NOT_ANNOTATED_CDS"/>
    <property type="molecule type" value="Genomic_DNA"/>
</dbReference>
<dbReference type="GO" id="GO:0030145">
    <property type="term" value="F:manganese ion binding"/>
    <property type="evidence" value="ECO:0007669"/>
    <property type="project" value="InterPro"/>
</dbReference>
<keyword evidence="8" id="KW-1185">Reference proteome</keyword>
<comment type="similarity">
    <text evidence="1">Belongs to the peptidase M17 family.</text>
</comment>
<feature type="chain" id="PRO_5004948105" description="Cytosol aminopeptidase domain-containing protein" evidence="5">
    <location>
        <begin position="17"/>
        <end position="523"/>
    </location>
</feature>
<evidence type="ECO:0000256" key="5">
    <source>
        <dbReference type="SAM" id="SignalP"/>
    </source>
</evidence>
<reference evidence="8" key="2">
    <citation type="journal article" date="2013" name="Nature">
        <title>Insights into bilaterian evolution from three spiralian genomes.</title>
        <authorList>
            <person name="Simakov O."/>
            <person name="Marletaz F."/>
            <person name="Cho S.J."/>
            <person name="Edsinger-Gonzales E."/>
            <person name="Havlak P."/>
            <person name="Hellsten U."/>
            <person name="Kuo D.H."/>
            <person name="Larsson T."/>
            <person name="Lv J."/>
            <person name="Arendt D."/>
            <person name="Savage R."/>
            <person name="Osoegawa K."/>
            <person name="de Jong P."/>
            <person name="Grimwood J."/>
            <person name="Chapman J.A."/>
            <person name="Shapiro H."/>
            <person name="Aerts A."/>
            <person name="Otillar R.P."/>
            <person name="Terry A.Y."/>
            <person name="Boore J.L."/>
            <person name="Grigoriev I.V."/>
            <person name="Lindberg D.R."/>
            <person name="Seaver E.C."/>
            <person name="Weisblat D.A."/>
            <person name="Putnam N.H."/>
            <person name="Rokhsar D.S."/>
        </authorList>
    </citation>
    <scope>NUCLEOTIDE SEQUENCE</scope>
    <source>
        <strain evidence="8">I ESC-2004</strain>
    </source>
</reference>
<dbReference type="Pfam" id="PF00883">
    <property type="entry name" value="Peptidase_M17"/>
    <property type="match status" value="1"/>
</dbReference>
<keyword evidence="4" id="KW-0378">Hydrolase</keyword>
<dbReference type="InterPro" id="IPR000819">
    <property type="entry name" value="Peptidase_M17_C"/>
</dbReference>
<dbReference type="SUPFAM" id="SSF53187">
    <property type="entry name" value="Zn-dependent exopeptidases"/>
    <property type="match status" value="1"/>
</dbReference>
<organism evidence="7 8">
    <name type="scientific">Capitella teleta</name>
    <name type="common">Polychaete worm</name>
    <dbReference type="NCBI Taxonomy" id="283909"/>
    <lineage>
        <taxon>Eukaryota</taxon>
        <taxon>Metazoa</taxon>
        <taxon>Spiralia</taxon>
        <taxon>Lophotrochozoa</taxon>
        <taxon>Annelida</taxon>
        <taxon>Polychaeta</taxon>
        <taxon>Sedentaria</taxon>
        <taxon>Scolecida</taxon>
        <taxon>Capitellidae</taxon>
        <taxon>Capitella</taxon>
    </lineage>
</organism>
<dbReference type="PRINTS" id="PR00481">
    <property type="entry name" value="LAMNOPPTDASE"/>
</dbReference>
<dbReference type="Proteomes" id="UP000014760">
    <property type="component" value="Unassembled WGS sequence"/>
</dbReference>
<dbReference type="GO" id="GO:0006508">
    <property type="term" value="P:proteolysis"/>
    <property type="evidence" value="ECO:0007669"/>
    <property type="project" value="UniProtKB-KW"/>
</dbReference>
<dbReference type="GO" id="GO:0070006">
    <property type="term" value="F:metalloaminopeptidase activity"/>
    <property type="evidence" value="ECO:0007669"/>
    <property type="project" value="InterPro"/>
</dbReference>
<dbReference type="PANTHER" id="PTHR11963:SF48">
    <property type="entry name" value="DIPEPTIDASE B, ISOFORM A"/>
    <property type="match status" value="1"/>
</dbReference>
<evidence type="ECO:0000256" key="4">
    <source>
        <dbReference type="ARBA" id="ARBA00022801"/>
    </source>
</evidence>
<dbReference type="GO" id="GO:0005737">
    <property type="term" value="C:cytoplasm"/>
    <property type="evidence" value="ECO:0007669"/>
    <property type="project" value="InterPro"/>
</dbReference>
<dbReference type="OrthoDB" id="10041421at2759"/>
<dbReference type="Gene3D" id="3.40.630.10">
    <property type="entry name" value="Zn peptidases"/>
    <property type="match status" value="1"/>
</dbReference>
<evidence type="ECO:0000256" key="1">
    <source>
        <dbReference type="ARBA" id="ARBA00009528"/>
    </source>
</evidence>
<reference evidence="7" key="3">
    <citation type="submission" date="2015-06" db="UniProtKB">
        <authorList>
            <consortium name="EnsemblMetazoa"/>
        </authorList>
    </citation>
    <scope>IDENTIFICATION</scope>
</reference>
<feature type="domain" description="Cytosol aminopeptidase" evidence="6">
    <location>
        <begin position="349"/>
        <end position="356"/>
    </location>
</feature>
<dbReference type="PANTHER" id="PTHR11963">
    <property type="entry name" value="LEUCINE AMINOPEPTIDASE-RELATED"/>
    <property type="match status" value="1"/>
</dbReference>
<sequence>MCILLICRYTVSVAAAAGLQDDSFDGVVVISDNAERLQGDSLSNIYSAISSHKKIDKSESDVVVLMCSGVPSSRLIYCPTGPVTRDYDDVRSFQEAAVRAVKRALSAGCRRPLLVGLNHERFSLSARVTILGGLDALYTPLEIRESCPDRACKADQVGILLPGLKDADPEVKILRALTVGRTVYKDIGGSDPERTAPPAVADYVTEIFKSTCIKVNVISDEAVLEQEYPLLAAVNRASKVVPRHHARLIFLEYVGEGSIDSTLMLVGKGVTYDTGGADLKVGGCMAGMSRDKCGAAFVAGFFQTLSMLKPKGIKVIGAMCMVRNSIGSDCYVSDEIITSRAGVRVRIGNTDAEGRMAMGDVLCHMKEKAANEVNPQIFTIATLTGHVIRAYSEAYSAVVPNGPAKEKGIPELLSKSGEKSGEPFEISTLRREDYALHAAKSEYADCIQANTKPSTMTNRGHQTPAAFLAMASGIAQHGCDSSAPLPYSHLDIAGSSGSFPQPPTGAPLVAMAHAYLLDRPLQA</sequence>
<dbReference type="AlphaFoldDB" id="X1ZCN5"/>
<evidence type="ECO:0000259" key="6">
    <source>
        <dbReference type="PROSITE" id="PS00631"/>
    </source>
</evidence>
<dbReference type="OMA" id="ISCFKAP"/>
<keyword evidence="2" id="KW-0031">Aminopeptidase</keyword>
<evidence type="ECO:0000256" key="3">
    <source>
        <dbReference type="ARBA" id="ARBA00022670"/>
    </source>
</evidence>